<proteinExistence type="predicted"/>
<dbReference type="AlphaFoldDB" id="A0A1J1J201"/>
<gene>
    <name evidence="1" type="ORF">CLUMA_CG019751</name>
</gene>
<protein>
    <submittedName>
        <fullName evidence="1">CLUMA_CG019751, isoform A</fullName>
    </submittedName>
</protein>
<reference evidence="1 2" key="1">
    <citation type="submission" date="2015-04" db="EMBL/GenBank/DDBJ databases">
        <authorList>
            <person name="Syromyatnikov M.Y."/>
            <person name="Popov V.N."/>
        </authorList>
    </citation>
    <scope>NUCLEOTIDE SEQUENCE [LARGE SCALE GENOMIC DNA]</scope>
</reference>
<sequence>MEISLPISDLINADFNPHLVVGTTGNKCKSHFIDPHNLLSKTSHCSSQICNINITSDYLTAFRAGY</sequence>
<dbReference type="EMBL" id="CVRI01000067">
    <property type="protein sequence ID" value="CRL06461.1"/>
    <property type="molecule type" value="Genomic_DNA"/>
</dbReference>
<dbReference type="Proteomes" id="UP000183832">
    <property type="component" value="Unassembled WGS sequence"/>
</dbReference>
<accession>A0A1J1J201</accession>
<organism evidence="1 2">
    <name type="scientific">Clunio marinus</name>
    <dbReference type="NCBI Taxonomy" id="568069"/>
    <lineage>
        <taxon>Eukaryota</taxon>
        <taxon>Metazoa</taxon>
        <taxon>Ecdysozoa</taxon>
        <taxon>Arthropoda</taxon>
        <taxon>Hexapoda</taxon>
        <taxon>Insecta</taxon>
        <taxon>Pterygota</taxon>
        <taxon>Neoptera</taxon>
        <taxon>Endopterygota</taxon>
        <taxon>Diptera</taxon>
        <taxon>Nematocera</taxon>
        <taxon>Chironomoidea</taxon>
        <taxon>Chironomidae</taxon>
        <taxon>Clunio</taxon>
    </lineage>
</organism>
<evidence type="ECO:0000313" key="2">
    <source>
        <dbReference type="Proteomes" id="UP000183832"/>
    </source>
</evidence>
<keyword evidence="2" id="KW-1185">Reference proteome</keyword>
<evidence type="ECO:0000313" key="1">
    <source>
        <dbReference type="EMBL" id="CRL06461.1"/>
    </source>
</evidence>
<name>A0A1J1J201_9DIPT</name>